<reference evidence="1" key="1">
    <citation type="submission" date="2021-03" db="EMBL/GenBank/DDBJ databases">
        <title>Revisited historic fungal species revealed as producer of novel bioactive compounds through whole genome sequencing and comparative genomics.</title>
        <authorList>
            <person name="Vignolle G.A."/>
            <person name="Hochenegger N."/>
            <person name="Mach R.L."/>
            <person name="Mach-Aigner A.R."/>
            <person name="Javad Rahimi M."/>
            <person name="Salim K.A."/>
            <person name="Chan C.M."/>
            <person name="Lim L.B.L."/>
            <person name="Cai F."/>
            <person name="Druzhinina I.S."/>
            <person name="U'Ren J.M."/>
            <person name="Derntl C."/>
        </authorList>
    </citation>
    <scope>NUCLEOTIDE SEQUENCE</scope>
    <source>
        <strain evidence="1">TUCIM 5799</strain>
    </source>
</reference>
<organism evidence="1 2">
    <name type="scientific">Neoarthrinium moseri</name>
    <dbReference type="NCBI Taxonomy" id="1658444"/>
    <lineage>
        <taxon>Eukaryota</taxon>
        <taxon>Fungi</taxon>
        <taxon>Dikarya</taxon>
        <taxon>Ascomycota</taxon>
        <taxon>Pezizomycotina</taxon>
        <taxon>Sordariomycetes</taxon>
        <taxon>Xylariomycetidae</taxon>
        <taxon>Amphisphaeriales</taxon>
        <taxon>Apiosporaceae</taxon>
        <taxon>Neoarthrinium</taxon>
    </lineage>
</organism>
<evidence type="ECO:0000313" key="2">
    <source>
        <dbReference type="Proteomes" id="UP000829685"/>
    </source>
</evidence>
<dbReference type="Pfam" id="PF14087">
    <property type="entry name" value="DUF4267"/>
    <property type="match status" value="1"/>
</dbReference>
<protein>
    <submittedName>
        <fullName evidence="1">Uncharacterized protein</fullName>
    </submittedName>
</protein>
<dbReference type="InterPro" id="IPR025363">
    <property type="entry name" value="DUF4267"/>
</dbReference>
<sequence>MTSPSPIASYMAGAAAITIGLNAIANPSGECERFGLPLEQRKLLTTVSDGSTTPVRDIAFSPPMYLKGTRELTYGLGRISLQYQRNEDAVTTFLLLLSLAGLGDGIVVSRQGRELRGKPGDILCAFDVTEVQVIRALRKSQGFLPQLRTENANNITLPPSVFKPGIQPSPS</sequence>
<proteinExistence type="predicted"/>
<evidence type="ECO:0000313" key="1">
    <source>
        <dbReference type="EMBL" id="KAI1858159.1"/>
    </source>
</evidence>
<comment type="caution">
    <text evidence="1">The sequence shown here is derived from an EMBL/GenBank/DDBJ whole genome shotgun (WGS) entry which is preliminary data.</text>
</comment>
<name>A0A9P9WDN9_9PEZI</name>
<dbReference type="AlphaFoldDB" id="A0A9P9WDN9"/>
<keyword evidence="2" id="KW-1185">Reference proteome</keyword>
<dbReference type="Proteomes" id="UP000829685">
    <property type="component" value="Unassembled WGS sequence"/>
</dbReference>
<gene>
    <name evidence="1" type="ORF">JX265_010827</name>
</gene>
<dbReference type="EMBL" id="JAFIMR010000037">
    <property type="protein sequence ID" value="KAI1858159.1"/>
    <property type="molecule type" value="Genomic_DNA"/>
</dbReference>
<accession>A0A9P9WDN9</accession>